<dbReference type="EMBL" id="ACYG01000011">
    <property type="protein sequence ID" value="EEV18480.1"/>
    <property type="molecule type" value="Genomic_DNA"/>
</dbReference>
<comment type="caution">
    <text evidence="3">The sequence shown here is derived from an EMBL/GenBank/DDBJ whole genome shotgun (WGS) entry which is preliminary data.</text>
</comment>
<comment type="similarity">
    <text evidence="2">Belongs to the LOG family.</text>
</comment>
<dbReference type="InterPro" id="IPR052341">
    <property type="entry name" value="LOG_family_nucleotidases"/>
</dbReference>
<dbReference type="PANTHER" id="PTHR43393">
    <property type="entry name" value="CYTOKININ RIBOSIDE 5'-MONOPHOSPHATE PHOSPHORIBOHYDROLASE"/>
    <property type="match status" value="1"/>
</dbReference>
<evidence type="ECO:0000313" key="4">
    <source>
        <dbReference type="Proteomes" id="UP000005709"/>
    </source>
</evidence>
<reference evidence="3 4" key="1">
    <citation type="submission" date="2009-07" db="EMBL/GenBank/DDBJ databases">
        <authorList>
            <person name="Madupu R."/>
            <person name="Sebastian Y."/>
            <person name="Durkin A.S."/>
            <person name="Torralba M."/>
            <person name="Methe B."/>
            <person name="Sutton G.G."/>
            <person name="Strausberg R.L."/>
            <person name="Nelson K.E."/>
        </authorList>
    </citation>
    <scope>NUCLEOTIDE SEQUENCE [LARGE SCALE GENOMIC DNA]</scope>
    <source>
        <strain evidence="3 4">RM3268</strain>
    </source>
</reference>
<accession>C8PFD4</accession>
<keyword evidence="4" id="KW-1185">Reference proteome</keyword>
<evidence type="ECO:0000256" key="2">
    <source>
        <dbReference type="RuleBase" id="RU363015"/>
    </source>
</evidence>
<dbReference type="eggNOG" id="COG1611">
    <property type="taxonomic scope" value="Bacteria"/>
</dbReference>
<dbReference type="InterPro" id="IPR031100">
    <property type="entry name" value="LOG_fam"/>
</dbReference>
<name>C8PFD4_9BACT</name>
<evidence type="ECO:0000256" key="1">
    <source>
        <dbReference type="ARBA" id="ARBA00000274"/>
    </source>
</evidence>
<dbReference type="GO" id="GO:0009691">
    <property type="term" value="P:cytokinin biosynthetic process"/>
    <property type="evidence" value="ECO:0007669"/>
    <property type="project" value="UniProtKB-UniRule"/>
</dbReference>
<dbReference type="Pfam" id="PF03641">
    <property type="entry name" value="Lysine_decarbox"/>
    <property type="match status" value="1"/>
</dbReference>
<protein>
    <recommendedName>
        <fullName evidence="2">Cytokinin riboside 5'-monophosphate phosphoribohydrolase</fullName>
        <ecNumber evidence="2">3.2.2.n1</ecNumber>
    </recommendedName>
</protein>
<sequence>MQLKEILKDIKIARDNLKNVGKSATIFGSARFSEDNRYVKDAQKLCEGLADLGYSIITGGGGGIMQGANRGAFARARTHSVGFNIMLPFEQKSNGFLTQGAKFSAFAPRKGALIENSEIFVIFPGGFGTLDEFFEILVLVQTGFKRARIYLYDEEFYAPLMEFFHTSLLKSGAINESDLQNFKLCDSVDEILTDVQRKENG</sequence>
<dbReference type="STRING" id="824.CGRAC_1955"/>
<dbReference type="RefSeq" id="WP_005869927.1">
    <property type="nucleotide sequence ID" value="NZ_ACYG01000011.1"/>
</dbReference>
<dbReference type="EC" id="3.2.2.n1" evidence="2"/>
<dbReference type="AlphaFoldDB" id="C8PFD4"/>
<keyword evidence="2" id="KW-0378">Hydrolase</keyword>
<dbReference type="GO" id="GO:0005829">
    <property type="term" value="C:cytosol"/>
    <property type="evidence" value="ECO:0007669"/>
    <property type="project" value="TreeGrafter"/>
</dbReference>
<dbReference type="SUPFAM" id="SSF102405">
    <property type="entry name" value="MCP/YpsA-like"/>
    <property type="match status" value="1"/>
</dbReference>
<keyword evidence="2" id="KW-0203">Cytokinin biosynthesis</keyword>
<organism evidence="3 4">
    <name type="scientific">Campylobacter gracilis RM3268</name>
    <dbReference type="NCBI Taxonomy" id="553220"/>
    <lineage>
        <taxon>Bacteria</taxon>
        <taxon>Pseudomonadati</taxon>
        <taxon>Campylobacterota</taxon>
        <taxon>Epsilonproteobacteria</taxon>
        <taxon>Campylobacterales</taxon>
        <taxon>Campylobacteraceae</taxon>
        <taxon>Campylobacter</taxon>
    </lineage>
</organism>
<comment type="catalytic activity">
    <reaction evidence="1">
        <text>AMP + H2O = D-ribose 5-phosphate + adenine</text>
        <dbReference type="Rhea" id="RHEA:20129"/>
        <dbReference type="ChEBI" id="CHEBI:15377"/>
        <dbReference type="ChEBI" id="CHEBI:16708"/>
        <dbReference type="ChEBI" id="CHEBI:78346"/>
        <dbReference type="ChEBI" id="CHEBI:456215"/>
        <dbReference type="EC" id="3.2.2.4"/>
    </reaction>
</comment>
<dbReference type="PANTHER" id="PTHR43393:SF2">
    <property type="entry name" value="CYTOKININ RIBOSIDE 5'-MONOPHOSPHATE PHOSPHORIBOHYDROLASE"/>
    <property type="match status" value="1"/>
</dbReference>
<dbReference type="GO" id="GO:0008714">
    <property type="term" value="F:AMP nucleosidase activity"/>
    <property type="evidence" value="ECO:0007669"/>
    <property type="project" value="UniProtKB-EC"/>
</dbReference>
<dbReference type="InterPro" id="IPR005269">
    <property type="entry name" value="LOG"/>
</dbReference>
<evidence type="ECO:0000313" key="3">
    <source>
        <dbReference type="EMBL" id="EEV18480.1"/>
    </source>
</evidence>
<dbReference type="OrthoDB" id="9801098at2"/>
<proteinExistence type="inferred from homology"/>
<dbReference type="Proteomes" id="UP000005709">
    <property type="component" value="Unassembled WGS sequence"/>
</dbReference>
<dbReference type="NCBIfam" id="TIGR00730">
    <property type="entry name" value="Rossman fold protein, TIGR00730 family"/>
    <property type="match status" value="1"/>
</dbReference>
<gene>
    <name evidence="3" type="ORF">CAMGR0001_2487</name>
</gene>
<dbReference type="Gene3D" id="3.40.50.450">
    <property type="match status" value="1"/>
</dbReference>